<evidence type="ECO:0000256" key="6">
    <source>
        <dbReference type="ARBA" id="ARBA00022786"/>
    </source>
</evidence>
<evidence type="ECO:0000256" key="1">
    <source>
        <dbReference type="ARBA" id="ARBA00000900"/>
    </source>
</evidence>
<dbReference type="PANTHER" id="PTHR15710:SF22">
    <property type="entry name" value="RING-TYPE E3 UBIQUITIN TRANSFERASE"/>
    <property type="match status" value="1"/>
</dbReference>
<dbReference type="Pfam" id="PF13639">
    <property type="entry name" value="zf-RING_2"/>
    <property type="match status" value="1"/>
</dbReference>
<dbReference type="RefSeq" id="XP_011025107.1">
    <property type="nucleotide sequence ID" value="XM_011026805.1"/>
</dbReference>
<dbReference type="GO" id="GO:0005737">
    <property type="term" value="C:cytoplasm"/>
    <property type="evidence" value="ECO:0007669"/>
    <property type="project" value="TreeGrafter"/>
</dbReference>
<dbReference type="GO" id="GO:0008270">
    <property type="term" value="F:zinc ion binding"/>
    <property type="evidence" value="ECO:0007669"/>
    <property type="project" value="UniProtKB-KW"/>
</dbReference>
<dbReference type="FunFam" id="3.30.40.10:FF:000022">
    <property type="entry name" value="E3 ubiquitin-protein ligase RING1-like"/>
    <property type="match status" value="1"/>
</dbReference>
<feature type="region of interest" description="Disordered" evidence="9">
    <location>
        <begin position="130"/>
        <end position="151"/>
    </location>
</feature>
<evidence type="ECO:0000256" key="5">
    <source>
        <dbReference type="ARBA" id="ARBA00022771"/>
    </source>
</evidence>
<accession>A0AAJ6XN60</accession>
<keyword evidence="4" id="KW-0479">Metal-binding</keyword>
<feature type="domain" description="RING-type" evidence="10">
    <location>
        <begin position="286"/>
        <end position="327"/>
    </location>
</feature>
<feature type="compositionally biased region" description="Basic and acidic residues" evidence="9">
    <location>
        <begin position="333"/>
        <end position="352"/>
    </location>
</feature>
<dbReference type="InterPro" id="IPR001841">
    <property type="entry name" value="Znf_RING"/>
</dbReference>
<dbReference type="GeneID" id="105126068"/>
<dbReference type="GO" id="GO:0016567">
    <property type="term" value="P:protein ubiquitination"/>
    <property type="evidence" value="ECO:0007669"/>
    <property type="project" value="TreeGrafter"/>
</dbReference>
<feature type="compositionally biased region" description="Basic and acidic residues" evidence="9">
    <location>
        <begin position="141"/>
        <end position="151"/>
    </location>
</feature>
<gene>
    <name evidence="12" type="primary">LOC105126068</name>
</gene>
<keyword evidence="11" id="KW-1185">Reference proteome</keyword>
<dbReference type="AlphaFoldDB" id="A0AAJ6XN60"/>
<evidence type="ECO:0000256" key="2">
    <source>
        <dbReference type="ARBA" id="ARBA00012483"/>
    </source>
</evidence>
<feature type="compositionally biased region" description="Acidic residues" evidence="9">
    <location>
        <begin position="130"/>
        <end position="140"/>
    </location>
</feature>
<dbReference type="KEGG" id="peu:105126068"/>
<dbReference type="Pfam" id="PF14369">
    <property type="entry name" value="Zn_ribbon_19"/>
    <property type="match status" value="1"/>
</dbReference>
<evidence type="ECO:0000259" key="10">
    <source>
        <dbReference type="PROSITE" id="PS50089"/>
    </source>
</evidence>
<evidence type="ECO:0000256" key="3">
    <source>
        <dbReference type="ARBA" id="ARBA00022679"/>
    </source>
</evidence>
<evidence type="ECO:0000313" key="11">
    <source>
        <dbReference type="Proteomes" id="UP000694918"/>
    </source>
</evidence>
<feature type="region of interest" description="Disordered" evidence="9">
    <location>
        <begin position="333"/>
        <end position="377"/>
    </location>
</feature>
<dbReference type="CDD" id="cd16667">
    <property type="entry name" value="RING-H2_RNF126-like"/>
    <property type="match status" value="1"/>
</dbReference>
<dbReference type="InterPro" id="IPR013083">
    <property type="entry name" value="Znf_RING/FYVE/PHD"/>
</dbReference>
<evidence type="ECO:0000256" key="9">
    <source>
        <dbReference type="SAM" id="MobiDB-lite"/>
    </source>
</evidence>
<dbReference type="PROSITE" id="PS50089">
    <property type="entry name" value="ZF_RING_2"/>
    <property type="match status" value="1"/>
</dbReference>
<evidence type="ECO:0000256" key="7">
    <source>
        <dbReference type="ARBA" id="ARBA00022833"/>
    </source>
</evidence>
<dbReference type="GO" id="GO:0061630">
    <property type="term" value="F:ubiquitin protein ligase activity"/>
    <property type="evidence" value="ECO:0007669"/>
    <property type="project" value="UniProtKB-EC"/>
</dbReference>
<dbReference type="SUPFAM" id="SSF57850">
    <property type="entry name" value="RING/U-box"/>
    <property type="match status" value="1"/>
</dbReference>
<dbReference type="PANTHER" id="PTHR15710">
    <property type="entry name" value="E3 UBIQUITIN-PROTEIN LIGASE PRAJA"/>
    <property type="match status" value="1"/>
</dbReference>
<dbReference type="EC" id="2.3.2.27" evidence="2"/>
<keyword evidence="3" id="KW-0808">Transferase</keyword>
<evidence type="ECO:0000313" key="12">
    <source>
        <dbReference type="RefSeq" id="XP_011025107.1"/>
    </source>
</evidence>
<dbReference type="Gene3D" id="3.30.40.10">
    <property type="entry name" value="Zinc/RING finger domain, C3HC4 (zinc finger)"/>
    <property type="match status" value="1"/>
</dbReference>
<proteinExistence type="predicted"/>
<name>A0AAJ6XN60_POPEU</name>
<comment type="catalytic activity">
    <reaction evidence="1">
        <text>S-ubiquitinyl-[E2 ubiquitin-conjugating enzyme]-L-cysteine + [acceptor protein]-L-lysine = [E2 ubiquitin-conjugating enzyme]-L-cysteine + N(6)-ubiquitinyl-[acceptor protein]-L-lysine.</text>
        <dbReference type="EC" id="2.3.2.27"/>
    </reaction>
</comment>
<dbReference type="Proteomes" id="UP000694918">
    <property type="component" value="Unplaced"/>
</dbReference>
<protein>
    <recommendedName>
        <fullName evidence="2">RING-type E3 ubiquitin transferase</fullName>
        <ecNumber evidence="2">2.3.2.27</ecNumber>
    </recommendedName>
</protein>
<sequence length="423" mass="46980">MINREREIGRWVPSVSLEYGPGKLANGNPRDNKRIVVVVFVGEGGEGGQTMAARYWCHMCSQMVNPIMGVEIKCPFCQNGFIEDMIDSTGDNQVPDSEFGSDRALSLWAPILLGMVGSSHRRRRLRRVEYEEDEDGNDDGEVNHTGEPEFEREIESFMRRRRSRRNSATILQLLQGIRAGILVSESENLEGDRDRVRDMDRERERVILINPFNQSIIFQGSYDSNNVQNQNQNAIGSFGDYVIGPGLDLLLQHLAENDPNRYGTPPAQKEAIEALPTVTVKEPLQCSVCLDDFEIVAEAREMPCKHKFHSGCILPWLELHSSCPVCRHQLPADESKLDSERSRNTLDQRDSESTNSESNISNGINVQEGHGEGRSGNGRRFSFLWPFNSLFSSSSGSQSGGSHPSSTASSSNAGGSASQTDAN</sequence>
<keyword evidence="6" id="KW-0833">Ubl conjugation pathway</keyword>
<evidence type="ECO:0000256" key="8">
    <source>
        <dbReference type="PROSITE-ProRule" id="PRU00175"/>
    </source>
</evidence>
<evidence type="ECO:0000256" key="4">
    <source>
        <dbReference type="ARBA" id="ARBA00022723"/>
    </source>
</evidence>
<feature type="region of interest" description="Disordered" evidence="9">
    <location>
        <begin position="393"/>
        <end position="423"/>
    </location>
</feature>
<dbReference type="InterPro" id="IPR039525">
    <property type="entry name" value="RNF126-like_zinc-ribbon"/>
</dbReference>
<feature type="compositionally biased region" description="Low complexity" evidence="9">
    <location>
        <begin position="353"/>
        <end position="365"/>
    </location>
</feature>
<keyword evidence="7" id="KW-0862">Zinc</keyword>
<organism evidence="11 12">
    <name type="scientific">Populus euphratica</name>
    <name type="common">Euphrates poplar</name>
    <dbReference type="NCBI Taxonomy" id="75702"/>
    <lineage>
        <taxon>Eukaryota</taxon>
        <taxon>Viridiplantae</taxon>
        <taxon>Streptophyta</taxon>
        <taxon>Embryophyta</taxon>
        <taxon>Tracheophyta</taxon>
        <taxon>Spermatophyta</taxon>
        <taxon>Magnoliopsida</taxon>
        <taxon>eudicotyledons</taxon>
        <taxon>Gunneridae</taxon>
        <taxon>Pentapetalae</taxon>
        <taxon>rosids</taxon>
        <taxon>fabids</taxon>
        <taxon>Malpighiales</taxon>
        <taxon>Salicaceae</taxon>
        <taxon>Saliceae</taxon>
        <taxon>Populus</taxon>
    </lineage>
</organism>
<reference evidence="12" key="1">
    <citation type="submission" date="2025-08" db="UniProtKB">
        <authorList>
            <consortium name="RefSeq"/>
        </authorList>
    </citation>
    <scope>IDENTIFICATION</scope>
</reference>
<keyword evidence="5 8" id="KW-0863">Zinc-finger</keyword>
<dbReference type="SMART" id="SM00184">
    <property type="entry name" value="RING"/>
    <property type="match status" value="1"/>
</dbReference>